<dbReference type="Pfam" id="PF03990">
    <property type="entry name" value="DUF348"/>
    <property type="match status" value="3"/>
</dbReference>
<dbReference type="AlphaFoldDB" id="A0A2W5V0I7"/>
<evidence type="ECO:0000259" key="5">
    <source>
        <dbReference type="PROSITE" id="PS51109"/>
    </source>
</evidence>
<dbReference type="Pfam" id="PF06737">
    <property type="entry name" value="Transglycosylas"/>
    <property type="match status" value="1"/>
</dbReference>
<name>A0A2W5V0I7_9CORY</name>
<evidence type="ECO:0000313" key="6">
    <source>
        <dbReference type="EMBL" id="PZR03521.1"/>
    </source>
</evidence>
<dbReference type="EMBL" id="QFRA01000036">
    <property type="protein sequence ID" value="PZR03521.1"/>
    <property type="molecule type" value="Genomic_DNA"/>
</dbReference>
<organism evidence="6 7">
    <name type="scientific">Corynebacterium kroppenstedtii</name>
    <dbReference type="NCBI Taxonomy" id="161879"/>
    <lineage>
        <taxon>Bacteria</taxon>
        <taxon>Bacillati</taxon>
        <taxon>Actinomycetota</taxon>
        <taxon>Actinomycetes</taxon>
        <taxon>Mycobacteriales</taxon>
        <taxon>Corynebacteriaceae</taxon>
        <taxon>Corynebacterium</taxon>
    </lineage>
</organism>
<comment type="caution">
    <text evidence="6">The sequence shown here is derived from an EMBL/GenBank/DDBJ whole genome shotgun (WGS) entry which is preliminary data.</text>
</comment>
<feature type="domain" description="G5" evidence="5">
    <location>
        <begin position="210"/>
        <end position="290"/>
    </location>
</feature>
<dbReference type="CDD" id="cd13925">
    <property type="entry name" value="RPF"/>
    <property type="match status" value="1"/>
</dbReference>
<dbReference type="InterPro" id="IPR023346">
    <property type="entry name" value="Lysozyme-like_dom_sf"/>
</dbReference>
<dbReference type="GO" id="GO:0016787">
    <property type="term" value="F:hydrolase activity"/>
    <property type="evidence" value="ECO:0007669"/>
    <property type="project" value="UniProtKB-KW"/>
</dbReference>
<evidence type="ECO:0000256" key="1">
    <source>
        <dbReference type="ARBA" id="ARBA00010830"/>
    </source>
</evidence>
<evidence type="ECO:0000313" key="7">
    <source>
        <dbReference type="Proteomes" id="UP000249432"/>
    </source>
</evidence>
<accession>A0A2W5V0I7</accession>
<evidence type="ECO:0000256" key="3">
    <source>
        <dbReference type="ARBA" id="ARBA00022801"/>
    </source>
</evidence>
<evidence type="ECO:0000256" key="4">
    <source>
        <dbReference type="SAM" id="MobiDB-lite"/>
    </source>
</evidence>
<gene>
    <name evidence="6" type="ORF">DI525_09735</name>
</gene>
<dbReference type="InterPro" id="IPR007137">
    <property type="entry name" value="DUF348"/>
</dbReference>
<dbReference type="Gene3D" id="1.10.530.10">
    <property type="match status" value="1"/>
</dbReference>
<evidence type="ECO:0000256" key="2">
    <source>
        <dbReference type="ARBA" id="ARBA00022729"/>
    </source>
</evidence>
<dbReference type="RefSeq" id="WP_303735506.1">
    <property type="nucleotide sequence ID" value="NZ_CAKZHK010000008.1"/>
</dbReference>
<sequence length="388" mass="40850">MSTQKKSRIHRINHTSSTPVRVATGGMLATLVVGGAVAVNAQKNLILNVNGETSHVSAMSGDVKSILASHDVDLKDGDFVSPAANSSVKDKQEITVRTARPVTLTVDGVQKTIQSTALTVKDFLNQVGTINPDDYVSAQGSTKIPESGMKLEVVPLKDITLDDGGQLGDMKVPAVTVKDFLDRRGIKLGADDKVTPELGKKLVSGDKITIERNKTEDQTVKEAVEPTVRYVDDPNSPKGSETVVEPGKAGEREVTYTVKSRNGQEVQRWEKASKILSEATEKVISRGTKAAVASTKSSSASAPAVAGGSVWDSIAQCESGGKWNTSTGNGFSGGLQFTDQTWQAFGGGAYAPTAAGATREQQIAVANKVQAAQGWGAWPACTSKLGIR</sequence>
<dbReference type="InterPro" id="IPR011098">
    <property type="entry name" value="G5_dom"/>
</dbReference>
<dbReference type="InterPro" id="IPR010618">
    <property type="entry name" value="RPF"/>
</dbReference>
<dbReference type="PROSITE" id="PS51109">
    <property type="entry name" value="G5"/>
    <property type="match status" value="1"/>
</dbReference>
<keyword evidence="2" id="KW-0732">Signal</keyword>
<reference evidence="6 7" key="1">
    <citation type="submission" date="2017-08" db="EMBL/GenBank/DDBJ databases">
        <title>Infants hospitalized years apart are colonized by the same room-sourced microbial strains.</title>
        <authorList>
            <person name="Brooks B."/>
            <person name="Olm M.R."/>
            <person name="Firek B.A."/>
            <person name="Baker R."/>
            <person name="Thomas B.C."/>
            <person name="Morowitz M.J."/>
            <person name="Banfield J.F."/>
        </authorList>
    </citation>
    <scope>NUCLEOTIDE SEQUENCE [LARGE SCALE GENOMIC DNA]</scope>
    <source>
        <strain evidence="6">S2_003_000_R1_3</strain>
    </source>
</reference>
<dbReference type="SUPFAM" id="SSF53955">
    <property type="entry name" value="Lysozyme-like"/>
    <property type="match status" value="1"/>
</dbReference>
<dbReference type="Gene3D" id="2.20.230.10">
    <property type="entry name" value="Resuscitation-promoting factor rpfb"/>
    <property type="match status" value="1"/>
</dbReference>
<keyword evidence="3" id="KW-0378">Hydrolase</keyword>
<comment type="similarity">
    <text evidence="1">Belongs to the transglycosylase family. Rpf subfamily.</text>
</comment>
<protein>
    <submittedName>
        <fullName evidence="6">Resuscitation-promoting factor</fullName>
    </submittedName>
</protein>
<proteinExistence type="inferred from homology"/>
<feature type="region of interest" description="Disordered" evidence="4">
    <location>
        <begin position="230"/>
        <end position="251"/>
    </location>
</feature>
<dbReference type="Pfam" id="PF07501">
    <property type="entry name" value="G5"/>
    <property type="match status" value="1"/>
</dbReference>
<dbReference type="SMART" id="SM01208">
    <property type="entry name" value="G5"/>
    <property type="match status" value="1"/>
</dbReference>
<dbReference type="Proteomes" id="UP000249432">
    <property type="component" value="Unassembled WGS sequence"/>
</dbReference>